<dbReference type="PANTHER" id="PTHR45138:SF9">
    <property type="entry name" value="DIGUANYLATE CYCLASE DGCM-RELATED"/>
    <property type="match status" value="1"/>
</dbReference>
<evidence type="ECO:0000313" key="4">
    <source>
        <dbReference type="EMBL" id="MBS2962642.1"/>
    </source>
</evidence>
<dbReference type="GO" id="GO:1902201">
    <property type="term" value="P:negative regulation of bacterial-type flagellum-dependent cell motility"/>
    <property type="evidence" value="ECO:0007669"/>
    <property type="project" value="TreeGrafter"/>
</dbReference>
<dbReference type="Proteomes" id="UP000677913">
    <property type="component" value="Unassembled WGS sequence"/>
</dbReference>
<dbReference type="RefSeq" id="WP_211465527.1">
    <property type="nucleotide sequence ID" value="NZ_JAGSXH010000013.1"/>
</dbReference>
<sequence length="269" mass="28210">MTATQWGLFVLGGVCLVLAVAVARLAARLRDAAARAATELDAVRRELSGLEQGRSSLERLSATDPVTGVWNHRYLQQTLAHEIERARRIERPLALLMCDVDHFRSVNAAFGHQAGSAVLRELAQRLALEIRSFDTFARFGGEEFVVLLPDTGPQGAAVVAERLCYVARKLLFDSTLAPSSPALATSGAATGPANGSLGAGASIPVRETGEIRLTVSVGAAVFPEAGTHAATLIRAADEALAEAKRAGGDTWVVPGMAGSSALHPEATSH</sequence>
<feature type="coiled-coil region" evidence="1">
    <location>
        <begin position="26"/>
        <end position="60"/>
    </location>
</feature>
<dbReference type="SMART" id="SM00267">
    <property type="entry name" value="GGDEF"/>
    <property type="match status" value="1"/>
</dbReference>
<reference evidence="4" key="1">
    <citation type="submission" date="2021-04" db="EMBL/GenBank/DDBJ databases">
        <title>Genome based classification of Actinospica acidithermotolerans sp. nov., an actinobacterium isolated from an Indonesian hot spring.</title>
        <authorList>
            <person name="Kusuma A.B."/>
            <person name="Putra K.E."/>
            <person name="Nafisah S."/>
            <person name="Loh J."/>
            <person name="Nouioui I."/>
            <person name="Goodfellow M."/>
        </authorList>
    </citation>
    <scope>NUCLEOTIDE SEQUENCE</scope>
    <source>
        <strain evidence="4">DSM 45618</strain>
    </source>
</reference>
<dbReference type="EMBL" id="JAGSXH010000013">
    <property type="protein sequence ID" value="MBS2962642.1"/>
    <property type="molecule type" value="Genomic_DNA"/>
</dbReference>
<feature type="transmembrane region" description="Helical" evidence="2">
    <location>
        <begin position="6"/>
        <end position="27"/>
    </location>
</feature>
<evidence type="ECO:0000256" key="2">
    <source>
        <dbReference type="SAM" id="Phobius"/>
    </source>
</evidence>
<dbReference type="PANTHER" id="PTHR45138">
    <property type="entry name" value="REGULATORY COMPONENTS OF SENSORY TRANSDUCTION SYSTEM"/>
    <property type="match status" value="1"/>
</dbReference>
<dbReference type="NCBIfam" id="TIGR00254">
    <property type="entry name" value="GGDEF"/>
    <property type="match status" value="1"/>
</dbReference>
<keyword evidence="5" id="KW-1185">Reference proteome</keyword>
<proteinExistence type="predicted"/>
<comment type="caution">
    <text evidence="4">The sequence shown here is derived from an EMBL/GenBank/DDBJ whole genome shotgun (WGS) entry which is preliminary data.</text>
</comment>
<accession>A0A8J7WMV1</accession>
<dbReference type="SUPFAM" id="SSF55073">
    <property type="entry name" value="Nucleotide cyclase"/>
    <property type="match status" value="1"/>
</dbReference>
<evidence type="ECO:0000256" key="1">
    <source>
        <dbReference type="SAM" id="Coils"/>
    </source>
</evidence>
<evidence type="ECO:0000259" key="3">
    <source>
        <dbReference type="PROSITE" id="PS50887"/>
    </source>
</evidence>
<name>A0A8J7WMV1_9ACTN</name>
<dbReference type="InterPro" id="IPR050469">
    <property type="entry name" value="Diguanylate_Cyclase"/>
</dbReference>
<dbReference type="GO" id="GO:0043709">
    <property type="term" value="P:cell adhesion involved in single-species biofilm formation"/>
    <property type="evidence" value="ECO:0007669"/>
    <property type="project" value="TreeGrafter"/>
</dbReference>
<keyword evidence="2" id="KW-0812">Transmembrane</keyword>
<dbReference type="Pfam" id="PF00990">
    <property type="entry name" value="GGDEF"/>
    <property type="match status" value="2"/>
</dbReference>
<dbReference type="CDD" id="cd01949">
    <property type="entry name" value="GGDEF"/>
    <property type="match status" value="1"/>
</dbReference>
<keyword evidence="1" id="KW-0175">Coiled coil</keyword>
<dbReference type="InterPro" id="IPR029787">
    <property type="entry name" value="Nucleotide_cyclase"/>
</dbReference>
<dbReference type="GO" id="GO:0052621">
    <property type="term" value="F:diguanylate cyclase activity"/>
    <property type="evidence" value="ECO:0007669"/>
    <property type="project" value="TreeGrafter"/>
</dbReference>
<dbReference type="InterPro" id="IPR000160">
    <property type="entry name" value="GGDEF_dom"/>
</dbReference>
<feature type="domain" description="GGDEF" evidence="3">
    <location>
        <begin position="91"/>
        <end position="256"/>
    </location>
</feature>
<keyword evidence="2" id="KW-1133">Transmembrane helix</keyword>
<keyword evidence="2" id="KW-0472">Membrane</keyword>
<evidence type="ECO:0000313" key="5">
    <source>
        <dbReference type="Proteomes" id="UP000677913"/>
    </source>
</evidence>
<dbReference type="Gene3D" id="3.30.70.270">
    <property type="match status" value="1"/>
</dbReference>
<dbReference type="InterPro" id="IPR043128">
    <property type="entry name" value="Rev_trsase/Diguanyl_cyclase"/>
</dbReference>
<dbReference type="GO" id="GO:0005886">
    <property type="term" value="C:plasma membrane"/>
    <property type="evidence" value="ECO:0007669"/>
    <property type="project" value="TreeGrafter"/>
</dbReference>
<organism evidence="4 5">
    <name type="scientific">Actinocrinis puniceicyclus</name>
    <dbReference type="NCBI Taxonomy" id="977794"/>
    <lineage>
        <taxon>Bacteria</taxon>
        <taxon>Bacillati</taxon>
        <taxon>Actinomycetota</taxon>
        <taxon>Actinomycetes</taxon>
        <taxon>Catenulisporales</taxon>
        <taxon>Actinospicaceae</taxon>
        <taxon>Actinocrinis</taxon>
    </lineage>
</organism>
<dbReference type="PROSITE" id="PS50887">
    <property type="entry name" value="GGDEF"/>
    <property type="match status" value="1"/>
</dbReference>
<gene>
    <name evidence="4" type="ORF">KGA66_06265</name>
</gene>
<dbReference type="AlphaFoldDB" id="A0A8J7WMV1"/>
<protein>
    <submittedName>
        <fullName evidence="4">GGDEF domain-containing protein</fullName>
    </submittedName>
</protein>